<dbReference type="EMBL" id="FJOG01000001">
    <property type="protein sequence ID" value="CZR50753.1"/>
    <property type="molecule type" value="Genomic_DNA"/>
</dbReference>
<sequence length="130" mass="14450">MAPPQHPKAHSTYQSLDSASPIITLVAGTLADRERIVAYISLKPKMNFNNLVSPNNRGLPFTYGVDFARSHYPYSARCAGREINPSSPLESWKLSKYALSGTAISTTEIPPYTLYQLYFAEDSKRLPVGR</sequence>
<organism evidence="1 2">
    <name type="scientific">Phialocephala subalpina</name>
    <dbReference type="NCBI Taxonomy" id="576137"/>
    <lineage>
        <taxon>Eukaryota</taxon>
        <taxon>Fungi</taxon>
        <taxon>Dikarya</taxon>
        <taxon>Ascomycota</taxon>
        <taxon>Pezizomycotina</taxon>
        <taxon>Leotiomycetes</taxon>
        <taxon>Helotiales</taxon>
        <taxon>Mollisiaceae</taxon>
        <taxon>Phialocephala</taxon>
        <taxon>Phialocephala fortinii species complex</taxon>
    </lineage>
</organism>
<protein>
    <submittedName>
        <fullName evidence="1">Uncharacterized protein</fullName>
    </submittedName>
</protein>
<dbReference type="AlphaFoldDB" id="A0A1L7WD92"/>
<accession>A0A1L7WD92</accession>
<name>A0A1L7WD92_9HELO</name>
<gene>
    <name evidence="1" type="ORF">PAC_00627</name>
</gene>
<reference evidence="1 2" key="1">
    <citation type="submission" date="2016-03" db="EMBL/GenBank/DDBJ databases">
        <authorList>
            <person name="Ploux O."/>
        </authorList>
    </citation>
    <scope>NUCLEOTIDE SEQUENCE [LARGE SCALE GENOMIC DNA]</scope>
    <source>
        <strain evidence="1 2">UAMH 11012</strain>
    </source>
</reference>
<proteinExistence type="predicted"/>
<dbReference type="Proteomes" id="UP000184330">
    <property type="component" value="Unassembled WGS sequence"/>
</dbReference>
<keyword evidence="2" id="KW-1185">Reference proteome</keyword>
<dbReference type="OrthoDB" id="3451546at2759"/>
<evidence type="ECO:0000313" key="2">
    <source>
        <dbReference type="Proteomes" id="UP000184330"/>
    </source>
</evidence>
<evidence type="ECO:0000313" key="1">
    <source>
        <dbReference type="EMBL" id="CZR50753.1"/>
    </source>
</evidence>